<feature type="region of interest" description="Disordered" evidence="1">
    <location>
        <begin position="243"/>
        <end position="283"/>
    </location>
</feature>
<evidence type="ECO:0000313" key="2">
    <source>
        <dbReference type="EMBL" id="RGP66034.1"/>
    </source>
</evidence>
<reference evidence="2 3" key="1">
    <citation type="journal article" date="2018" name="PLoS Pathog.">
        <title>Evolution of structural diversity of trichothecenes, a family of toxins produced by plant pathogenic and entomopathogenic fungi.</title>
        <authorList>
            <person name="Proctor R.H."/>
            <person name="McCormick S.P."/>
            <person name="Kim H.S."/>
            <person name="Cardoza R.E."/>
            <person name="Stanley A.M."/>
            <person name="Lindo L."/>
            <person name="Kelly A."/>
            <person name="Brown D.W."/>
            <person name="Lee T."/>
            <person name="Vaughan M.M."/>
            <person name="Alexander N.J."/>
            <person name="Busman M."/>
            <person name="Gutierrez S."/>
        </authorList>
    </citation>
    <scope>NUCLEOTIDE SEQUENCE [LARGE SCALE GENOMIC DNA]</scope>
    <source>
        <strain evidence="2 3">NRRL 3299</strain>
    </source>
</reference>
<sequence length="389" mass="43570">MRQQSSSLRWRMKRAKSSSSDGYWFSNGTTKDVSQGRNCEDGTHNAGSNSKQKGRKEKENTQKLQRPSTWPSQSGQKRSATSEAFPGDDGDDGSSDRNPHKRPRLESEKNMKFACPFFKHSPNKRSTVACEVRDKPSAPLHVDEGTMQLLKQRKKSSSPLTEKDKWDTVYKIIFPNDTHIPSPYYEMEEKGLPTLSEGTAEEMFRNILQETLRLEALTDTGLMDRIMPGVMSAFVRTFSALHEQKPSVPSDDKQQTATSSTRSWPENTERYAPAPNSSHVNDGVKAGPVHLLTALSQFDSASQVPEHKSNLRADDVCLGVDESVFQLEVAPDSAFSANNDYDGWEIFHDDFTSGGTLRMDALGSWSECECIESEQPSSEYIRSGEHSRE</sequence>
<organism evidence="2 3">
    <name type="scientific">Fusarium sporotrichioides</name>
    <dbReference type="NCBI Taxonomy" id="5514"/>
    <lineage>
        <taxon>Eukaryota</taxon>
        <taxon>Fungi</taxon>
        <taxon>Dikarya</taxon>
        <taxon>Ascomycota</taxon>
        <taxon>Pezizomycotina</taxon>
        <taxon>Sordariomycetes</taxon>
        <taxon>Hypocreomycetidae</taxon>
        <taxon>Hypocreales</taxon>
        <taxon>Nectriaceae</taxon>
        <taxon>Fusarium</taxon>
    </lineage>
</organism>
<feature type="compositionally biased region" description="Basic and acidic residues" evidence="1">
    <location>
        <begin position="94"/>
        <end position="108"/>
    </location>
</feature>
<evidence type="ECO:0000313" key="3">
    <source>
        <dbReference type="Proteomes" id="UP000266152"/>
    </source>
</evidence>
<feature type="compositionally biased region" description="Polar residues" evidence="1">
    <location>
        <begin position="62"/>
        <end position="82"/>
    </location>
</feature>
<name>A0A395S122_FUSSP</name>
<dbReference type="STRING" id="5514.A0A395S122"/>
<dbReference type="AlphaFoldDB" id="A0A395S122"/>
<dbReference type="Proteomes" id="UP000266152">
    <property type="component" value="Unassembled WGS sequence"/>
</dbReference>
<dbReference type="EMBL" id="PXOF01000097">
    <property type="protein sequence ID" value="RGP66034.1"/>
    <property type="molecule type" value="Genomic_DNA"/>
</dbReference>
<feature type="region of interest" description="Disordered" evidence="1">
    <location>
        <begin position="1"/>
        <end position="108"/>
    </location>
</feature>
<evidence type="ECO:0000256" key="1">
    <source>
        <dbReference type="SAM" id="MobiDB-lite"/>
    </source>
</evidence>
<comment type="caution">
    <text evidence="2">The sequence shown here is derived from an EMBL/GenBank/DDBJ whole genome shotgun (WGS) entry which is preliminary data.</text>
</comment>
<dbReference type="PANTHER" id="PTHR38166:SF1">
    <property type="entry name" value="C2H2-TYPE DOMAIN-CONTAINING PROTEIN"/>
    <property type="match status" value="1"/>
</dbReference>
<gene>
    <name evidence="2" type="ORF">FSPOR_6860</name>
</gene>
<protein>
    <submittedName>
        <fullName evidence="2">Nicotinate-nucleotide diphosphorylase</fullName>
    </submittedName>
</protein>
<accession>A0A395S122</accession>
<keyword evidence="3" id="KW-1185">Reference proteome</keyword>
<dbReference type="PANTHER" id="PTHR38166">
    <property type="entry name" value="C2H2-TYPE DOMAIN-CONTAINING PROTEIN-RELATED"/>
    <property type="match status" value="1"/>
</dbReference>
<feature type="compositionally biased region" description="Polar residues" evidence="1">
    <location>
        <begin position="255"/>
        <end position="266"/>
    </location>
</feature>
<feature type="compositionally biased region" description="Polar residues" evidence="1">
    <location>
        <begin position="17"/>
        <end position="37"/>
    </location>
</feature>
<proteinExistence type="predicted"/>
<feature type="compositionally biased region" description="Basic and acidic residues" evidence="1">
    <location>
        <begin position="243"/>
        <end position="254"/>
    </location>
</feature>